<dbReference type="GO" id="GO:0005737">
    <property type="term" value="C:cytoplasm"/>
    <property type="evidence" value="ECO:0007669"/>
    <property type="project" value="TreeGrafter"/>
</dbReference>
<dbReference type="GO" id="GO:0006646">
    <property type="term" value="P:phosphatidylethanolamine biosynthetic process"/>
    <property type="evidence" value="ECO:0007669"/>
    <property type="project" value="TreeGrafter"/>
</dbReference>
<dbReference type="Gene3D" id="3.90.1200.10">
    <property type="match status" value="2"/>
</dbReference>
<dbReference type="PANTHER" id="PTHR22603:SF66">
    <property type="entry name" value="ETHANOLAMINE KINASE"/>
    <property type="match status" value="1"/>
</dbReference>
<dbReference type="WBParaSite" id="ACOC_0001104501-mRNA-1">
    <property type="protein sequence ID" value="ACOC_0001104501-mRNA-1"/>
    <property type="gene ID" value="ACOC_0001104501"/>
</dbReference>
<keyword evidence="1" id="KW-0594">Phospholipid biosynthesis</keyword>
<comment type="pathway">
    <text evidence="3">Phospholipid metabolism; phosphatidylethanolamine biosynthesis; phosphatidylethanolamine from ethanolamine: step 1/3.</text>
</comment>
<evidence type="ECO:0000256" key="1">
    <source>
        <dbReference type="ARBA" id="ARBA00023209"/>
    </source>
</evidence>
<dbReference type="InterPro" id="IPR011009">
    <property type="entry name" value="Kinase-like_dom_sf"/>
</dbReference>
<reference evidence="8" key="1">
    <citation type="submission" date="2016-04" db="UniProtKB">
        <authorList>
            <consortium name="WormBaseParasite"/>
        </authorList>
    </citation>
    <scope>IDENTIFICATION</scope>
</reference>
<name>A0A158PL81_ANGCS</name>
<evidence type="ECO:0000256" key="5">
    <source>
        <dbReference type="ARBA" id="ARBA00038874"/>
    </source>
</evidence>
<dbReference type="GO" id="GO:0004305">
    <property type="term" value="F:ethanolamine kinase activity"/>
    <property type="evidence" value="ECO:0007669"/>
    <property type="project" value="UniProtKB-EC"/>
</dbReference>
<comment type="similarity">
    <text evidence="4">Belongs to the choline/ethanolamine kinase family.</text>
</comment>
<dbReference type="PANTHER" id="PTHR22603">
    <property type="entry name" value="CHOLINE/ETHANOALAMINE KINASE"/>
    <property type="match status" value="1"/>
</dbReference>
<evidence type="ECO:0000313" key="8">
    <source>
        <dbReference type="WBParaSite" id="ACOC_0001104501-mRNA-1"/>
    </source>
</evidence>
<dbReference type="Gene3D" id="3.30.200.20">
    <property type="entry name" value="Phosphorylase Kinase, domain 1"/>
    <property type="match status" value="1"/>
</dbReference>
<accession>A0A158PL81</accession>
<organism evidence="8">
    <name type="scientific">Angiostrongylus costaricensis</name>
    <name type="common">Nematode worm</name>
    <dbReference type="NCBI Taxonomy" id="334426"/>
    <lineage>
        <taxon>Eukaryota</taxon>
        <taxon>Metazoa</taxon>
        <taxon>Ecdysozoa</taxon>
        <taxon>Nematoda</taxon>
        <taxon>Chromadorea</taxon>
        <taxon>Rhabditida</taxon>
        <taxon>Rhabditina</taxon>
        <taxon>Rhabditomorpha</taxon>
        <taxon>Strongyloidea</taxon>
        <taxon>Metastrongylidae</taxon>
        <taxon>Angiostrongylus</taxon>
    </lineage>
</organism>
<dbReference type="SUPFAM" id="SSF56112">
    <property type="entry name" value="Protein kinase-like (PK-like)"/>
    <property type="match status" value="1"/>
</dbReference>
<dbReference type="Proteomes" id="UP000267027">
    <property type="component" value="Unassembled WGS sequence"/>
</dbReference>
<dbReference type="EC" id="2.7.1.82" evidence="5"/>
<sequence length="310" mass="35699">MFMDRLRTAQPNSACVMEFFDVTALYTNVSNDSTMQAIFELLLQHEEEINIYGFKIEHLMVLLKDCLSCSNLRWSGKYYAQIRGLAMGQRLAPSLAIAFMSKVEAPVTEVGPLLYCRDRELKAMEKLARNHLAAPLHARFINGIVCGYLPGSTITVDDLTDPSMQKYEYGFFLPFVVPNIDFVGELPNQLKKIQAIVSLLEEEITFCHNDLLVHNILFDPVSERVLFIDYEYADYNYTIFDLANLLCEFAGVENPDYSRCPDQDGIRGFLRIYLKERYGRVDEKRLNQMTDRCPLFQAVSGNDWLYRVNN</sequence>
<evidence type="ECO:0000256" key="4">
    <source>
        <dbReference type="ARBA" id="ARBA00038211"/>
    </source>
</evidence>
<reference evidence="6 7" key="2">
    <citation type="submission" date="2018-11" db="EMBL/GenBank/DDBJ databases">
        <authorList>
            <consortium name="Pathogen Informatics"/>
        </authorList>
    </citation>
    <scope>NUCLEOTIDE SEQUENCE [LARGE SCALE GENOMIC DNA]</scope>
    <source>
        <strain evidence="6 7">Costa Rica</strain>
    </source>
</reference>
<proteinExistence type="inferred from homology"/>
<keyword evidence="1" id="KW-0444">Lipid biosynthesis</keyword>
<evidence type="ECO:0000313" key="6">
    <source>
        <dbReference type="EMBL" id="VDM62631.1"/>
    </source>
</evidence>
<keyword evidence="2" id="KW-1208">Phospholipid metabolism</keyword>
<evidence type="ECO:0000256" key="3">
    <source>
        <dbReference type="ARBA" id="ARBA00037883"/>
    </source>
</evidence>
<protein>
    <recommendedName>
        <fullName evidence="5">ethanolamine kinase</fullName>
        <ecNumber evidence="5">2.7.1.82</ecNumber>
    </recommendedName>
</protein>
<dbReference type="EMBL" id="UYYA01004600">
    <property type="protein sequence ID" value="VDM62631.1"/>
    <property type="molecule type" value="Genomic_DNA"/>
</dbReference>
<gene>
    <name evidence="6" type="ORF">ACOC_LOCUS11046</name>
</gene>
<dbReference type="STRING" id="334426.A0A158PL81"/>
<keyword evidence="7" id="KW-1185">Reference proteome</keyword>
<dbReference type="AlphaFoldDB" id="A0A158PL81"/>
<evidence type="ECO:0000256" key="2">
    <source>
        <dbReference type="ARBA" id="ARBA00023264"/>
    </source>
</evidence>
<dbReference type="Pfam" id="PF01633">
    <property type="entry name" value="Choline_kinase"/>
    <property type="match status" value="1"/>
</dbReference>
<dbReference type="OrthoDB" id="10267235at2759"/>
<evidence type="ECO:0000313" key="7">
    <source>
        <dbReference type="Proteomes" id="UP000267027"/>
    </source>
</evidence>
<keyword evidence="1" id="KW-0443">Lipid metabolism</keyword>